<dbReference type="GeneID" id="18246288"/>
<dbReference type="KEGG" id="cten:18246288"/>
<dbReference type="InterPro" id="IPR011990">
    <property type="entry name" value="TPR-like_helical_dom_sf"/>
</dbReference>
<dbReference type="GO" id="GO:0005685">
    <property type="term" value="C:U1 snRNP"/>
    <property type="evidence" value="ECO:0007669"/>
    <property type="project" value="TreeGrafter"/>
</dbReference>
<dbReference type="GO" id="GO:0030627">
    <property type="term" value="F:pre-mRNA 5'-splice site binding"/>
    <property type="evidence" value="ECO:0007669"/>
    <property type="project" value="TreeGrafter"/>
</dbReference>
<feature type="region of interest" description="Disordered" evidence="6">
    <location>
        <begin position="1"/>
        <end position="22"/>
    </location>
</feature>
<proteinExistence type="predicted"/>
<evidence type="ECO:0000256" key="2">
    <source>
        <dbReference type="ARBA" id="ARBA00022664"/>
    </source>
</evidence>
<dbReference type="OrthoDB" id="10265668at2759"/>
<organism evidence="8">
    <name type="scientific">Candida tenuis (strain ATCC 10573 / BCRC 21748 / CBS 615 / JCM 9827 / NBRC 10315 / NRRL Y-1498 / VKM Y-70)</name>
    <name type="common">Yeast</name>
    <name type="synonym">Yamadazyma tenuis</name>
    <dbReference type="NCBI Taxonomy" id="590646"/>
    <lineage>
        <taxon>Eukaryota</taxon>
        <taxon>Fungi</taxon>
        <taxon>Dikarya</taxon>
        <taxon>Ascomycota</taxon>
        <taxon>Saccharomycotina</taxon>
        <taxon>Pichiomycetes</taxon>
        <taxon>Debaryomycetaceae</taxon>
        <taxon>Yamadazyma</taxon>
    </lineage>
</organism>
<evidence type="ECO:0000256" key="4">
    <source>
        <dbReference type="ARBA" id="ARBA00023187"/>
    </source>
</evidence>
<dbReference type="SUPFAM" id="SSF48452">
    <property type="entry name" value="TPR-like"/>
    <property type="match status" value="1"/>
</dbReference>
<dbReference type="Pfam" id="PF23240">
    <property type="entry name" value="HAT_PRP39_N"/>
    <property type="match status" value="1"/>
</dbReference>
<evidence type="ECO:0000256" key="6">
    <source>
        <dbReference type="SAM" id="MobiDB-lite"/>
    </source>
</evidence>
<dbReference type="AlphaFoldDB" id="G3BCC5"/>
<gene>
    <name evidence="7" type="ORF">CANTEDRAFT_111520</name>
</gene>
<feature type="compositionally biased region" description="Basic and acidic residues" evidence="6">
    <location>
        <begin position="9"/>
        <end position="22"/>
    </location>
</feature>
<evidence type="ECO:0008006" key="9">
    <source>
        <dbReference type="Google" id="ProtNLM"/>
    </source>
</evidence>
<dbReference type="Pfam" id="PF23241">
    <property type="entry name" value="HAT_PRP39_C"/>
    <property type="match status" value="1"/>
</dbReference>
<protein>
    <recommendedName>
        <fullName evidence="9">Pre-mRNA-processing factor 39</fullName>
    </recommendedName>
</protein>
<keyword evidence="3" id="KW-0677">Repeat</keyword>
<evidence type="ECO:0000256" key="1">
    <source>
        <dbReference type="ARBA" id="ARBA00004123"/>
    </source>
</evidence>
<dbReference type="GO" id="GO:0000395">
    <property type="term" value="P:mRNA 5'-splice site recognition"/>
    <property type="evidence" value="ECO:0007669"/>
    <property type="project" value="TreeGrafter"/>
</dbReference>
<dbReference type="InterPro" id="IPR059164">
    <property type="entry name" value="HAT_PRP39_C"/>
</dbReference>
<keyword evidence="8" id="KW-1185">Reference proteome</keyword>
<sequence length="639" mass="74905">MNGHSILPVDRHPSTPAKGPEEFERLKTEVDTSPNNIHKWDELFAKIDDRINSVNPKDVSAEFKSFIHTCYTELLDRLPFLVEHWRRFSIIEYKLNGIKSSIEVLSRSVDAVQFSVGLWEDYLNALALEKDEKYGHALEMCISLNGHHFNSHNIWDKYLEHKKDNVLPVYLKLIHIPLYEYAKYYNQFAEINKNYSLKDILGDDLEENLQRFGKTSPDECSVIESHQIIDEFSYQIFATNQTRVNAKWEFESKITTLDLNLKVSSDTESDNWFAYLDYEIQHYKQDYNTITNLFERALIPNCFNQKLWLKYLAYINVSDESHKFQVMDSIYSRCVNKFIPLDVNFVRFSYGRFLLKHNKVDLMNDYLLDLVKFFGGDNNSKLYLKSGYTETVESLLVNWSKLVGTEAFLQISQSLLECYFEESKSITAEVETVSRSTVNLLFSRLNDQSILVVIKLYLNTLLSVSDLSNPKDVNGLRQFFNKHYKRPQLRSSVSFWKFYVELEGAGMFNFSHLHQIIKYIQKETTLSKIVVNKFLNFQYNLYTSNYKRFKADVDDDSIIRYQNNLSLNPTDNKYLLASYGKSIRDIKDQFEHPGIVIDNKPDITNKLMNQNFDLFSDEFPYPATFKNIEKANAPIPFPQ</sequence>
<keyword evidence="5" id="KW-0539">Nucleus</keyword>
<evidence type="ECO:0000256" key="5">
    <source>
        <dbReference type="ARBA" id="ARBA00023242"/>
    </source>
</evidence>
<name>G3BCC5_CANTC</name>
<evidence type="ECO:0000313" key="7">
    <source>
        <dbReference type="EMBL" id="EGV60803.1"/>
    </source>
</evidence>
<dbReference type="PANTHER" id="PTHR17204:SF5">
    <property type="entry name" value="PRE-MRNA-PROCESSING FACTOR 39"/>
    <property type="match status" value="1"/>
</dbReference>
<dbReference type="eggNOG" id="KOG1258">
    <property type="taxonomic scope" value="Eukaryota"/>
</dbReference>
<dbReference type="GO" id="GO:0000243">
    <property type="term" value="C:commitment complex"/>
    <property type="evidence" value="ECO:0007669"/>
    <property type="project" value="TreeGrafter"/>
</dbReference>
<dbReference type="HOGENOM" id="CLU_024449_0_0_1"/>
<dbReference type="STRING" id="590646.G3BCC5"/>
<dbReference type="GO" id="GO:0071004">
    <property type="term" value="C:U2-type prespliceosome"/>
    <property type="evidence" value="ECO:0007669"/>
    <property type="project" value="TreeGrafter"/>
</dbReference>
<dbReference type="Proteomes" id="UP000000707">
    <property type="component" value="Unassembled WGS sequence"/>
</dbReference>
<reference evidence="7 8" key="1">
    <citation type="journal article" date="2011" name="Proc. Natl. Acad. Sci. U.S.A.">
        <title>Comparative genomics of xylose-fermenting fungi for enhanced biofuel production.</title>
        <authorList>
            <person name="Wohlbach D.J."/>
            <person name="Kuo A."/>
            <person name="Sato T.K."/>
            <person name="Potts K.M."/>
            <person name="Salamov A.A."/>
            <person name="LaButti K.M."/>
            <person name="Sun H."/>
            <person name="Clum A."/>
            <person name="Pangilinan J.L."/>
            <person name="Lindquist E.A."/>
            <person name="Lucas S."/>
            <person name="Lapidus A."/>
            <person name="Jin M."/>
            <person name="Gunawan C."/>
            <person name="Balan V."/>
            <person name="Dale B.E."/>
            <person name="Jeffries T.W."/>
            <person name="Zinkel R."/>
            <person name="Barry K.W."/>
            <person name="Grigoriev I.V."/>
            <person name="Gasch A.P."/>
        </authorList>
    </citation>
    <scope>NUCLEOTIDE SEQUENCE [LARGE SCALE GENOMIC DNA]</scope>
    <source>
        <strain evidence="8">ATCC 10573 / BCRC 21748 / CBS 615 / JCM 9827 / NBRC 10315 / NRRL Y-1498 / VKM Y-70</strain>
    </source>
</reference>
<keyword evidence="2" id="KW-0507">mRNA processing</keyword>
<dbReference type="PANTHER" id="PTHR17204">
    <property type="entry name" value="PRE-MRNA PROCESSING PROTEIN PRP39-RELATED"/>
    <property type="match status" value="1"/>
</dbReference>
<comment type="subcellular location">
    <subcellularLocation>
        <location evidence="1">Nucleus</location>
    </subcellularLocation>
</comment>
<keyword evidence="4" id="KW-0508">mRNA splicing</keyword>
<accession>G3BCC5</accession>
<dbReference type="EMBL" id="GL996528">
    <property type="protein sequence ID" value="EGV60803.1"/>
    <property type="molecule type" value="Genomic_DNA"/>
</dbReference>
<evidence type="ECO:0000256" key="3">
    <source>
        <dbReference type="ARBA" id="ARBA00022737"/>
    </source>
</evidence>
<dbReference type="Gene3D" id="1.25.40.10">
    <property type="entry name" value="Tetratricopeptide repeat domain"/>
    <property type="match status" value="2"/>
</dbReference>
<evidence type="ECO:0000313" key="8">
    <source>
        <dbReference type="Proteomes" id="UP000000707"/>
    </source>
</evidence>